<organism evidence="1 2">
    <name type="scientific">Corallincola platygyrae</name>
    <dbReference type="NCBI Taxonomy" id="1193278"/>
    <lineage>
        <taxon>Bacteria</taxon>
        <taxon>Pseudomonadati</taxon>
        <taxon>Pseudomonadota</taxon>
        <taxon>Gammaproteobacteria</taxon>
        <taxon>Alteromonadales</taxon>
        <taxon>Psychromonadaceae</taxon>
        <taxon>Corallincola</taxon>
    </lineage>
</organism>
<proteinExistence type="predicted"/>
<reference evidence="2" key="1">
    <citation type="journal article" date="2019" name="Int. J. Syst. Evol. Microbiol.">
        <title>The Global Catalogue of Microorganisms (GCM) 10K type strain sequencing project: providing services to taxonomists for standard genome sequencing and annotation.</title>
        <authorList>
            <consortium name="The Broad Institute Genomics Platform"/>
            <consortium name="The Broad Institute Genome Sequencing Center for Infectious Disease"/>
            <person name="Wu L."/>
            <person name="Ma J."/>
        </authorList>
    </citation>
    <scope>NUCLEOTIDE SEQUENCE [LARGE SCALE GENOMIC DNA]</scope>
    <source>
        <strain evidence="2">CGMCC 1.10992</strain>
    </source>
</reference>
<evidence type="ECO:0000313" key="1">
    <source>
        <dbReference type="EMBL" id="MFD2097610.1"/>
    </source>
</evidence>
<gene>
    <name evidence="1" type="ORF">ACFSJ3_16590</name>
</gene>
<keyword evidence="2" id="KW-1185">Reference proteome</keyword>
<accession>A0ABW4XR93</accession>
<sequence length="89" mass="10174">MKALLRIGDLYLQGESSIHELSGIANALKTKALAIQGSPAYLEIAEEWLGMITRHWNEWGLAEDPVSEEDFRKWLTEQLSQQHYFSAKN</sequence>
<protein>
    <submittedName>
        <fullName evidence="1">Uncharacterized protein</fullName>
    </submittedName>
</protein>
<dbReference type="Proteomes" id="UP001597380">
    <property type="component" value="Unassembled WGS sequence"/>
</dbReference>
<comment type="caution">
    <text evidence="1">The sequence shown here is derived from an EMBL/GenBank/DDBJ whole genome shotgun (WGS) entry which is preliminary data.</text>
</comment>
<evidence type="ECO:0000313" key="2">
    <source>
        <dbReference type="Proteomes" id="UP001597380"/>
    </source>
</evidence>
<dbReference type="RefSeq" id="WP_345341707.1">
    <property type="nucleotide sequence ID" value="NZ_BAABLI010000030.1"/>
</dbReference>
<name>A0ABW4XR93_9GAMM</name>
<dbReference type="EMBL" id="JBHUHT010000026">
    <property type="protein sequence ID" value="MFD2097610.1"/>
    <property type="molecule type" value="Genomic_DNA"/>
</dbReference>